<dbReference type="InParanoid" id="A0A1H9B7E8"/>
<dbReference type="Proteomes" id="UP000199021">
    <property type="component" value="Unassembled WGS sequence"/>
</dbReference>
<proteinExistence type="predicted"/>
<evidence type="ECO:0000256" key="3">
    <source>
        <dbReference type="ARBA" id="ARBA00022989"/>
    </source>
</evidence>
<dbReference type="AlphaFoldDB" id="A0A1H9B7E8"/>
<dbReference type="STRING" id="478744.SAMN05444359_10313"/>
<feature type="transmembrane region" description="Helical" evidence="5">
    <location>
        <begin position="273"/>
        <end position="291"/>
    </location>
</feature>
<sequence length="637" mass="69277">MSKQLILIDRGGWWGRQNRVVGGRHQKSTAKKFGQHKHKMRQVANLADGPSLPMRNFALANHSNRPTSPMPANWFPFPADYRQGGFLSDLTAGFTLCILLIPQAMAYGMLAGVDPVYGLYAALVPMVIYALTASTPHVSVGPTALASLLCLNGLAGLAEPGSAEYLGYAVLLAGVTGALQLLYSILRLGGIASLLSRPVLSGFVSAAAVLIMVSQLNTLMGINAERAGFLHSTLLNLFNSLESFHWPTALLGGGTLIVLWLGSRFLPKKFPTFFLVVAISTVLVWQLGQSWDISTVGYVPSGLPSFLLPELSMASIREVLPVALVISLISFVETLSIGKAFAPDYEYYRVRPNRELAALGLSKIGGAFFQGIPTSASFSRSAVLEGAGGRSPVSGILSALMLVVVLLFLTPAFYYLPKPVLAAIIVFSVRNLFDLREMKRLWSLAPKEFFTLLLTFLFTLFAGLQYGIAGGVLLSLYFAFARAARPHLAELGRVEGTNAFRNVERFKGSVCDPTVLIVRFDSELYFSNADFFRDEMEALVAKKGDALRAVIIDGHTINDIDSSGIYALTRFLEGLERRNISLYLCGTIGPVRDMLFKSGLMERMGADRHFLSIQSALAYINDASRDRGWDSPAVQHG</sequence>
<name>A0A1H9B7E8_9BACT</name>
<feature type="transmembrane region" description="Helical" evidence="5">
    <location>
        <begin position="198"/>
        <end position="224"/>
    </location>
</feature>
<evidence type="ECO:0000259" key="6">
    <source>
        <dbReference type="PROSITE" id="PS50801"/>
    </source>
</evidence>
<comment type="subcellular location">
    <subcellularLocation>
        <location evidence="1">Membrane</location>
        <topology evidence="1">Multi-pass membrane protein</topology>
    </subcellularLocation>
</comment>
<keyword evidence="2 5" id="KW-0812">Transmembrane</keyword>
<feature type="transmembrane region" description="Helical" evidence="5">
    <location>
        <begin position="116"/>
        <end position="133"/>
    </location>
</feature>
<feature type="transmembrane region" description="Helical" evidence="5">
    <location>
        <begin position="140"/>
        <end position="159"/>
    </location>
</feature>
<dbReference type="NCBIfam" id="TIGR00815">
    <property type="entry name" value="sulP"/>
    <property type="match status" value="1"/>
</dbReference>
<dbReference type="OrthoDB" id="9771198at2"/>
<evidence type="ECO:0000313" key="7">
    <source>
        <dbReference type="EMBL" id="SEP84884.1"/>
    </source>
</evidence>
<feature type="transmembrane region" description="Helical" evidence="5">
    <location>
        <begin position="165"/>
        <end position="186"/>
    </location>
</feature>
<reference evidence="8" key="1">
    <citation type="submission" date="2016-10" db="EMBL/GenBank/DDBJ databases">
        <authorList>
            <person name="Varghese N."/>
            <person name="Submissions S."/>
        </authorList>
    </citation>
    <scope>NUCLEOTIDE SEQUENCE [LARGE SCALE GENOMIC DNA]</scope>
    <source>
        <strain evidence="8">DSM 24740</strain>
    </source>
</reference>
<dbReference type="GO" id="GO:0016020">
    <property type="term" value="C:membrane"/>
    <property type="evidence" value="ECO:0007669"/>
    <property type="project" value="UniProtKB-SubCell"/>
</dbReference>
<dbReference type="InterPro" id="IPR001902">
    <property type="entry name" value="SLC26A/SulP_fam"/>
</dbReference>
<dbReference type="EMBL" id="FOFB01000003">
    <property type="protein sequence ID" value="SEP84884.1"/>
    <property type="molecule type" value="Genomic_DNA"/>
</dbReference>
<keyword evidence="8" id="KW-1185">Reference proteome</keyword>
<feature type="transmembrane region" description="Helical" evidence="5">
    <location>
        <begin position="392"/>
        <end position="409"/>
    </location>
</feature>
<protein>
    <submittedName>
        <fullName evidence="7">Sulfate permease, SulP family</fullName>
    </submittedName>
</protein>
<dbReference type="GO" id="GO:0055085">
    <property type="term" value="P:transmembrane transport"/>
    <property type="evidence" value="ECO:0007669"/>
    <property type="project" value="InterPro"/>
</dbReference>
<organism evidence="7 8">
    <name type="scientific">Neolewinella agarilytica</name>
    <dbReference type="NCBI Taxonomy" id="478744"/>
    <lineage>
        <taxon>Bacteria</taxon>
        <taxon>Pseudomonadati</taxon>
        <taxon>Bacteroidota</taxon>
        <taxon>Saprospiria</taxon>
        <taxon>Saprospirales</taxon>
        <taxon>Lewinellaceae</taxon>
        <taxon>Neolewinella</taxon>
    </lineage>
</organism>
<dbReference type="PANTHER" id="PTHR11814">
    <property type="entry name" value="SULFATE TRANSPORTER"/>
    <property type="match status" value="1"/>
</dbReference>
<gene>
    <name evidence="7" type="ORF">SAMN05444359_10313</name>
</gene>
<evidence type="ECO:0000256" key="5">
    <source>
        <dbReference type="SAM" id="Phobius"/>
    </source>
</evidence>
<dbReference type="Pfam" id="PF01740">
    <property type="entry name" value="STAS"/>
    <property type="match status" value="1"/>
</dbReference>
<evidence type="ECO:0000256" key="2">
    <source>
        <dbReference type="ARBA" id="ARBA00022692"/>
    </source>
</evidence>
<dbReference type="PROSITE" id="PS50801">
    <property type="entry name" value="STAS"/>
    <property type="match status" value="1"/>
</dbReference>
<dbReference type="Gene3D" id="3.30.750.24">
    <property type="entry name" value="STAS domain"/>
    <property type="match status" value="1"/>
</dbReference>
<evidence type="ECO:0000256" key="4">
    <source>
        <dbReference type="ARBA" id="ARBA00023136"/>
    </source>
</evidence>
<dbReference type="SUPFAM" id="SSF52091">
    <property type="entry name" value="SpoIIaa-like"/>
    <property type="match status" value="1"/>
</dbReference>
<accession>A0A1H9B7E8</accession>
<dbReference type="InterPro" id="IPR011547">
    <property type="entry name" value="SLC26A/SulP_dom"/>
</dbReference>
<dbReference type="CDD" id="cd07042">
    <property type="entry name" value="STAS_SulP_like_sulfate_transporter"/>
    <property type="match status" value="1"/>
</dbReference>
<feature type="transmembrane region" description="Helical" evidence="5">
    <location>
        <begin position="453"/>
        <end position="480"/>
    </location>
</feature>
<keyword evidence="3 5" id="KW-1133">Transmembrane helix</keyword>
<feature type="domain" description="STAS" evidence="6">
    <location>
        <begin position="513"/>
        <end position="620"/>
    </location>
</feature>
<feature type="transmembrane region" description="Helical" evidence="5">
    <location>
        <begin position="244"/>
        <end position="261"/>
    </location>
</feature>
<feature type="transmembrane region" description="Helical" evidence="5">
    <location>
        <begin position="311"/>
        <end position="335"/>
    </location>
</feature>
<dbReference type="Pfam" id="PF00916">
    <property type="entry name" value="Sulfate_transp"/>
    <property type="match status" value="1"/>
</dbReference>
<evidence type="ECO:0000256" key="1">
    <source>
        <dbReference type="ARBA" id="ARBA00004141"/>
    </source>
</evidence>
<dbReference type="InterPro" id="IPR002645">
    <property type="entry name" value="STAS_dom"/>
</dbReference>
<feature type="transmembrane region" description="Helical" evidence="5">
    <location>
        <begin position="90"/>
        <end position="110"/>
    </location>
</feature>
<dbReference type="InterPro" id="IPR036513">
    <property type="entry name" value="STAS_dom_sf"/>
</dbReference>
<keyword evidence="4 5" id="KW-0472">Membrane</keyword>
<evidence type="ECO:0000313" key="8">
    <source>
        <dbReference type="Proteomes" id="UP000199021"/>
    </source>
</evidence>